<feature type="domain" description="Response regulatory" evidence="8">
    <location>
        <begin position="3"/>
        <end position="120"/>
    </location>
</feature>
<keyword evidence="3" id="KW-0238">DNA-binding</keyword>
<feature type="modified residue" description="4-aspartylphosphate" evidence="6">
    <location>
        <position position="55"/>
    </location>
</feature>
<dbReference type="InterPro" id="IPR018062">
    <property type="entry name" value="HTH_AraC-typ_CS"/>
</dbReference>
<dbReference type="CDD" id="cd17536">
    <property type="entry name" value="REC_YesN-like"/>
    <property type="match status" value="1"/>
</dbReference>
<keyword evidence="4" id="KW-0804">Transcription</keyword>
<dbReference type="InterPro" id="IPR018060">
    <property type="entry name" value="HTH_AraC"/>
</dbReference>
<dbReference type="SUPFAM" id="SSF52172">
    <property type="entry name" value="CheY-like"/>
    <property type="match status" value="1"/>
</dbReference>
<dbReference type="Gene3D" id="3.40.50.2300">
    <property type="match status" value="1"/>
</dbReference>
<dbReference type="SMART" id="SM00342">
    <property type="entry name" value="HTH_ARAC"/>
    <property type="match status" value="1"/>
</dbReference>
<evidence type="ECO:0000256" key="5">
    <source>
        <dbReference type="ARBA" id="ARBA00024867"/>
    </source>
</evidence>
<dbReference type="PRINTS" id="PR00032">
    <property type="entry name" value="HTHARAC"/>
</dbReference>
<keyword evidence="2" id="KW-0805">Transcription regulation</keyword>
<evidence type="ECO:0000256" key="2">
    <source>
        <dbReference type="ARBA" id="ARBA00023015"/>
    </source>
</evidence>
<dbReference type="PROSITE" id="PS00041">
    <property type="entry name" value="HTH_ARAC_FAMILY_1"/>
    <property type="match status" value="1"/>
</dbReference>
<feature type="domain" description="HTH araC/xylS-type" evidence="7">
    <location>
        <begin position="447"/>
        <end position="545"/>
    </location>
</feature>
<keyword evidence="10" id="KW-1185">Reference proteome</keyword>
<evidence type="ECO:0000256" key="6">
    <source>
        <dbReference type="PROSITE-ProRule" id="PRU00169"/>
    </source>
</evidence>
<dbReference type="PROSITE" id="PS50110">
    <property type="entry name" value="RESPONSE_REGULATORY"/>
    <property type="match status" value="1"/>
</dbReference>
<comment type="caution">
    <text evidence="9">The sequence shown here is derived from an EMBL/GenBank/DDBJ whole genome shotgun (WGS) entry which is preliminary data.</text>
</comment>
<dbReference type="Proteomes" id="UP000822142">
    <property type="component" value="Unassembled WGS sequence"/>
</dbReference>
<dbReference type="Gene3D" id="1.10.10.60">
    <property type="entry name" value="Homeodomain-like"/>
    <property type="match status" value="2"/>
</dbReference>
<sequence length="548" mass="63466">MYRILLVDDEPLILAGIASMMEWGDYDCVVADKATNGSQALEKIEEIQPDIVITDIKMPAMNGLEFMEECRNRGYQGEFILLTNLEEFSLAQRALRLGALDYLVKIEITPEILGESLQKATAICREKQEAEGSPVIQEVLQKNAEEITKKFFGEILENKREDCGKLREKWEKEVERLGLEKLYESPVLVWIRPYQQETHLFQKTEAAEQKEIMEYASSLLKQFMDRISPVYCMMNWERRGILAVFPQKELPDSFSALGNKILTIFQNYFGNPAFVAVSTPAENIWEGFGRGVHQIRTLEEYYYYHSETPILCAGDFHPEDLEKNHSRHEVFDISFLKKDLQQALIVQDREKVERVFSEVAELFLEYQPARAQVIDACMNLYYFFFSYAEGEKPGEERGFPYPSEIVERLGACFTLEENIRWLQELGNWIGSRMESLKGGSKTEKIVASVKKYVQENYKEKLTLAMIANAIGISQGYLSSVFKKQTGSNLNDYVNQVKIEKARELLGLHEYMMYEISDMLGFENPYYFSKVFKKIMGMTPSEYEMTRKN</sequence>
<dbReference type="PANTHER" id="PTHR43280">
    <property type="entry name" value="ARAC-FAMILY TRANSCRIPTIONAL REGULATOR"/>
    <property type="match status" value="1"/>
</dbReference>
<dbReference type="Pfam" id="PF00072">
    <property type="entry name" value="Response_reg"/>
    <property type="match status" value="1"/>
</dbReference>
<dbReference type="PANTHER" id="PTHR43280:SF2">
    <property type="entry name" value="HTH-TYPE TRANSCRIPTIONAL REGULATOR EXSA"/>
    <property type="match status" value="1"/>
</dbReference>
<comment type="function">
    <text evidence="5">May play the central regulatory role in sporulation. It may be an element of the effector pathway responsible for the activation of sporulation genes in response to nutritional stress. Spo0A may act in concert with spo0H (a sigma factor) to control the expression of some genes that are critical to the sporulation process.</text>
</comment>
<protein>
    <recommendedName>
        <fullName evidence="1">Stage 0 sporulation protein A homolog</fullName>
    </recommendedName>
</protein>
<evidence type="ECO:0000259" key="7">
    <source>
        <dbReference type="PROSITE" id="PS01124"/>
    </source>
</evidence>
<evidence type="ECO:0000313" key="9">
    <source>
        <dbReference type="EMBL" id="NSJ85898.1"/>
    </source>
</evidence>
<gene>
    <name evidence="9" type="ORF">G5A70_06870</name>
</gene>
<dbReference type="EMBL" id="JAAITA010000006">
    <property type="protein sequence ID" value="NSJ85898.1"/>
    <property type="molecule type" value="Genomic_DNA"/>
</dbReference>
<organism evidence="9 10">
    <name type="scientific">Blautia hansenii</name>
    <name type="common">Ruminococcus hansenii</name>
    <dbReference type="NCBI Taxonomy" id="1322"/>
    <lineage>
        <taxon>Bacteria</taxon>
        <taxon>Bacillati</taxon>
        <taxon>Bacillota</taxon>
        <taxon>Clostridia</taxon>
        <taxon>Lachnospirales</taxon>
        <taxon>Lachnospiraceae</taxon>
        <taxon>Blautia</taxon>
    </lineage>
</organism>
<dbReference type="InterPro" id="IPR001789">
    <property type="entry name" value="Sig_transdc_resp-reg_receiver"/>
</dbReference>
<keyword evidence="6" id="KW-0597">Phosphoprotein</keyword>
<name>A0ABX2I9Y1_BLAHA</name>
<accession>A0ABX2I9Y1</accession>
<evidence type="ECO:0000259" key="8">
    <source>
        <dbReference type="PROSITE" id="PS50110"/>
    </source>
</evidence>
<evidence type="ECO:0000256" key="1">
    <source>
        <dbReference type="ARBA" id="ARBA00018672"/>
    </source>
</evidence>
<dbReference type="RefSeq" id="WP_173748926.1">
    <property type="nucleotide sequence ID" value="NZ_JAAITA010000006.1"/>
</dbReference>
<evidence type="ECO:0000256" key="4">
    <source>
        <dbReference type="ARBA" id="ARBA00023163"/>
    </source>
</evidence>
<dbReference type="InterPro" id="IPR020449">
    <property type="entry name" value="Tscrpt_reg_AraC-type_HTH"/>
</dbReference>
<dbReference type="InterPro" id="IPR009057">
    <property type="entry name" value="Homeodomain-like_sf"/>
</dbReference>
<proteinExistence type="predicted"/>
<reference evidence="9 10" key="1">
    <citation type="journal article" date="2020" name="Cell Host Microbe">
        <title>Functional and Genomic Variation between Human-Derived Isolates of Lachnospiraceae Reveals Inter- and Intra-Species Diversity.</title>
        <authorList>
            <person name="Sorbara M.T."/>
            <person name="Littmann E.R."/>
            <person name="Fontana E."/>
            <person name="Moody T.U."/>
            <person name="Kohout C.E."/>
            <person name="Gjonbalaj M."/>
            <person name="Eaton V."/>
            <person name="Seok R."/>
            <person name="Leiner I.M."/>
            <person name="Pamer E.G."/>
        </authorList>
    </citation>
    <scope>NUCLEOTIDE SEQUENCE [LARGE SCALE GENOMIC DNA]</scope>
    <source>
        <strain evidence="9 10">MSK.15.26</strain>
    </source>
</reference>
<dbReference type="SMART" id="SM00448">
    <property type="entry name" value="REC"/>
    <property type="match status" value="1"/>
</dbReference>
<evidence type="ECO:0000256" key="3">
    <source>
        <dbReference type="ARBA" id="ARBA00023125"/>
    </source>
</evidence>
<dbReference type="InterPro" id="IPR011006">
    <property type="entry name" value="CheY-like_superfamily"/>
</dbReference>
<dbReference type="PROSITE" id="PS01124">
    <property type="entry name" value="HTH_ARAC_FAMILY_2"/>
    <property type="match status" value="1"/>
</dbReference>
<dbReference type="SUPFAM" id="SSF46689">
    <property type="entry name" value="Homeodomain-like"/>
    <property type="match status" value="2"/>
</dbReference>
<evidence type="ECO:0000313" key="10">
    <source>
        <dbReference type="Proteomes" id="UP000822142"/>
    </source>
</evidence>
<dbReference type="Pfam" id="PF12833">
    <property type="entry name" value="HTH_18"/>
    <property type="match status" value="1"/>
</dbReference>